<dbReference type="Pfam" id="PF00339">
    <property type="entry name" value="Arrestin_N"/>
    <property type="match status" value="1"/>
</dbReference>
<reference evidence="5" key="1">
    <citation type="submission" date="2025-08" db="UniProtKB">
        <authorList>
            <consortium name="RefSeq"/>
        </authorList>
    </citation>
    <scope>IDENTIFICATION</scope>
    <source>
        <tissue evidence="5">Whole organism</tissue>
    </source>
</reference>
<dbReference type="GO" id="GO:0015031">
    <property type="term" value="P:protein transport"/>
    <property type="evidence" value="ECO:0007669"/>
    <property type="project" value="TreeGrafter"/>
</dbReference>
<evidence type="ECO:0000256" key="2">
    <source>
        <dbReference type="SAM" id="MobiDB-lite"/>
    </source>
</evidence>
<dbReference type="RefSeq" id="XP_018015260.1">
    <property type="nucleotide sequence ID" value="XM_018159771.2"/>
</dbReference>
<organism evidence="4 5">
    <name type="scientific">Hyalella azteca</name>
    <name type="common">Amphipod</name>
    <dbReference type="NCBI Taxonomy" id="294128"/>
    <lineage>
        <taxon>Eukaryota</taxon>
        <taxon>Metazoa</taxon>
        <taxon>Ecdysozoa</taxon>
        <taxon>Arthropoda</taxon>
        <taxon>Crustacea</taxon>
        <taxon>Multicrustacea</taxon>
        <taxon>Malacostraca</taxon>
        <taxon>Eumalacostraca</taxon>
        <taxon>Peracarida</taxon>
        <taxon>Amphipoda</taxon>
        <taxon>Senticaudata</taxon>
        <taxon>Talitrida</taxon>
        <taxon>Talitroidea</taxon>
        <taxon>Hyalellidae</taxon>
        <taxon>Hyalella</taxon>
    </lineage>
</organism>
<feature type="domain" description="Arrestin C-terminal-like" evidence="3">
    <location>
        <begin position="90"/>
        <end position="216"/>
    </location>
</feature>
<evidence type="ECO:0000313" key="5">
    <source>
        <dbReference type="RefSeq" id="XP_018015260.1"/>
    </source>
</evidence>
<dbReference type="GO" id="GO:0005737">
    <property type="term" value="C:cytoplasm"/>
    <property type="evidence" value="ECO:0007669"/>
    <property type="project" value="TreeGrafter"/>
</dbReference>
<proteinExistence type="inferred from homology"/>
<name>A0A8B7NNL9_HYAAZ</name>
<feature type="region of interest" description="Disordered" evidence="2">
    <location>
        <begin position="325"/>
        <end position="348"/>
    </location>
</feature>
<dbReference type="PANTHER" id="PTHR11188:SF175">
    <property type="entry name" value="ARRESTIN C-TERMINAL-LIKE DOMAIN-CONTAINING PROTEIN"/>
    <property type="match status" value="1"/>
</dbReference>
<evidence type="ECO:0000313" key="4">
    <source>
        <dbReference type="Proteomes" id="UP000694843"/>
    </source>
</evidence>
<feature type="region of interest" description="Disordered" evidence="2">
    <location>
        <begin position="237"/>
        <end position="278"/>
    </location>
</feature>
<protein>
    <submittedName>
        <fullName evidence="5">Arrestin domain-containing protein 4</fullName>
    </submittedName>
</protein>
<dbReference type="InterPro" id="IPR011022">
    <property type="entry name" value="Arrestin_C-like"/>
</dbReference>
<dbReference type="InterPro" id="IPR011021">
    <property type="entry name" value="Arrestin-like_N"/>
</dbReference>
<evidence type="ECO:0000256" key="1">
    <source>
        <dbReference type="ARBA" id="ARBA00005298"/>
    </source>
</evidence>
<dbReference type="InterPro" id="IPR050357">
    <property type="entry name" value="Arrestin_domain-protein"/>
</dbReference>
<dbReference type="Proteomes" id="UP000694843">
    <property type="component" value="Unplaced"/>
</dbReference>
<dbReference type="PANTHER" id="PTHR11188">
    <property type="entry name" value="ARRESTIN DOMAIN CONTAINING PROTEIN"/>
    <property type="match status" value="1"/>
</dbReference>
<dbReference type="SMART" id="SM01017">
    <property type="entry name" value="Arrestin_C"/>
    <property type="match status" value="1"/>
</dbReference>
<accession>A0A8B7NNL9</accession>
<dbReference type="OrthoDB" id="2333384at2759"/>
<dbReference type="Gene3D" id="2.60.40.640">
    <property type="match status" value="2"/>
</dbReference>
<evidence type="ECO:0000259" key="3">
    <source>
        <dbReference type="SMART" id="SM01017"/>
    </source>
</evidence>
<dbReference type="SUPFAM" id="SSF81296">
    <property type="entry name" value="E set domains"/>
    <property type="match status" value="2"/>
</dbReference>
<sequence length="403" mass="45293">MYRRPATIETGTHEFGFEFILPVEAPSSFESPHSYVRYKVKALAKLPSASDKKAETYFSFCQPYDLNRDRAAREYFALRKELSWGLRPLKHGPVTLDLQSASKASVCGALLQIQASVRNAGHSDVTVKVAMKQRLEYITSHRTKYQTRLVWQADDFTCPRDSSDARDFEFVIPSLVPHLLTCNIIRMRYVLQLKSTSKLCKSLRAEAPFYLGTVPLISEEELARTWLPNTEGQPYESYNYPEKFGSEQQKTDSEKCPGKLGSAVQQGDSEKYPGSLVSQSQHFKSSEYPAKLGSEDQRNDSGKYLEALGSEEQRNDSGKYLEALGSEVKQNDPGKYPGALGSEEQQDDSGEYPKLLCAEVQSVFGIPAIVAVDTCFFSSLHKTLQRHRLDTKCPPPNFIVLPK</sequence>
<dbReference type="GeneID" id="108672145"/>
<dbReference type="InterPro" id="IPR014752">
    <property type="entry name" value="Arrestin-like_C"/>
</dbReference>
<dbReference type="AlphaFoldDB" id="A0A8B7NNL9"/>
<keyword evidence="4" id="KW-1185">Reference proteome</keyword>
<dbReference type="Pfam" id="PF02752">
    <property type="entry name" value="Arrestin_C"/>
    <property type="match status" value="1"/>
</dbReference>
<dbReference type="InterPro" id="IPR014756">
    <property type="entry name" value="Ig_E-set"/>
</dbReference>
<dbReference type="KEGG" id="hazt:108672145"/>
<comment type="similarity">
    <text evidence="1">Belongs to the arrestin family.</text>
</comment>
<gene>
    <name evidence="5" type="primary">LOC108672145</name>
</gene>